<organism evidence="3">
    <name type="scientific">Schizophyllum commune (strain H4-8 / FGSC 9210)</name>
    <name type="common">Split gill fungus</name>
    <dbReference type="NCBI Taxonomy" id="578458"/>
    <lineage>
        <taxon>Eukaryota</taxon>
        <taxon>Fungi</taxon>
        <taxon>Dikarya</taxon>
        <taxon>Basidiomycota</taxon>
        <taxon>Agaricomycotina</taxon>
        <taxon>Agaricomycetes</taxon>
        <taxon>Agaricomycetidae</taxon>
        <taxon>Agaricales</taxon>
        <taxon>Schizophyllaceae</taxon>
        <taxon>Schizophyllum</taxon>
    </lineage>
</organism>
<dbReference type="InterPro" id="IPR057678">
    <property type="entry name" value="DUF7918"/>
</dbReference>
<feature type="domain" description="DUF7918" evidence="1">
    <location>
        <begin position="6"/>
        <end position="111"/>
    </location>
</feature>
<protein>
    <recommendedName>
        <fullName evidence="1">DUF7918 domain-containing protein</fullName>
    </recommendedName>
</protein>
<dbReference type="VEuPathDB" id="FungiDB:SCHCODRAFT_02492270"/>
<gene>
    <name evidence="2" type="ORF">SCHCODRAFT_106377</name>
</gene>
<dbReference type="Proteomes" id="UP000007431">
    <property type="component" value="Unassembled WGS sequence"/>
</dbReference>
<dbReference type="KEGG" id="scm:SCHCO_02492270"/>
<accession>D8PYH2</accession>
<proteinExistence type="predicted"/>
<dbReference type="HOGENOM" id="CLU_2122485_0_0_1"/>
<feature type="non-terminal residue" evidence="2">
    <location>
        <position position="114"/>
    </location>
</feature>
<dbReference type="Pfam" id="PF25534">
    <property type="entry name" value="DUF7918"/>
    <property type="match status" value="1"/>
</dbReference>
<reference evidence="2 3" key="1">
    <citation type="journal article" date="2010" name="Nat. Biotechnol.">
        <title>Genome sequence of the model mushroom Schizophyllum commune.</title>
        <authorList>
            <person name="Ohm R.A."/>
            <person name="de Jong J.F."/>
            <person name="Lugones L.G."/>
            <person name="Aerts A."/>
            <person name="Kothe E."/>
            <person name="Stajich J.E."/>
            <person name="de Vries R.P."/>
            <person name="Record E."/>
            <person name="Levasseur A."/>
            <person name="Baker S.E."/>
            <person name="Bartholomew K.A."/>
            <person name="Coutinho P.M."/>
            <person name="Erdmann S."/>
            <person name="Fowler T.J."/>
            <person name="Gathman A.C."/>
            <person name="Lombard V."/>
            <person name="Henrissat B."/>
            <person name="Knabe N."/>
            <person name="Kuees U."/>
            <person name="Lilly W.W."/>
            <person name="Lindquist E."/>
            <person name="Lucas S."/>
            <person name="Magnuson J.K."/>
            <person name="Piumi F."/>
            <person name="Raudaskoski M."/>
            <person name="Salamov A."/>
            <person name="Schmutz J."/>
            <person name="Schwarze F.W.M.R."/>
            <person name="vanKuyk P.A."/>
            <person name="Horton J.S."/>
            <person name="Grigoriev I.V."/>
            <person name="Woesten H.A.B."/>
        </authorList>
    </citation>
    <scope>NUCLEOTIDE SEQUENCE [LARGE SCALE GENOMIC DNA]</scope>
    <source>
        <strain evidence="3">H4-8 / FGSC 9210</strain>
    </source>
</reference>
<dbReference type="InParanoid" id="D8PYH2"/>
<dbReference type="AlphaFoldDB" id="D8PYH2"/>
<evidence type="ECO:0000313" key="3">
    <source>
        <dbReference type="Proteomes" id="UP000007431"/>
    </source>
</evidence>
<dbReference type="EMBL" id="GL377304">
    <property type="protein sequence ID" value="EFI98691.1"/>
    <property type="molecule type" value="Genomic_DNA"/>
</dbReference>
<name>D8PYH2_SCHCM</name>
<sequence>MKISNIDCQVRSDGITLREYDTEYPGEYTGKSYIVSQEKQMFSIHVSDEGQQARQGTCDLDVDVVIDGHLKVYTILARDGDDEIAIEGLTTAACELRPFLFSNIRFLDDSRTDT</sequence>
<evidence type="ECO:0000259" key="1">
    <source>
        <dbReference type="Pfam" id="PF25534"/>
    </source>
</evidence>
<keyword evidence="3" id="KW-1185">Reference proteome</keyword>
<evidence type="ECO:0000313" key="2">
    <source>
        <dbReference type="EMBL" id="EFI98691.1"/>
    </source>
</evidence>
<dbReference type="GeneID" id="9592319"/>